<dbReference type="AlphaFoldDB" id="A0A816Q4U1"/>
<name>A0A816Q4U1_BRANA</name>
<evidence type="ECO:0000256" key="1">
    <source>
        <dbReference type="SAM" id="MobiDB-lite"/>
    </source>
</evidence>
<organism evidence="2">
    <name type="scientific">Brassica napus</name>
    <name type="common">Rape</name>
    <dbReference type="NCBI Taxonomy" id="3708"/>
    <lineage>
        <taxon>Eukaryota</taxon>
        <taxon>Viridiplantae</taxon>
        <taxon>Streptophyta</taxon>
        <taxon>Embryophyta</taxon>
        <taxon>Tracheophyta</taxon>
        <taxon>Spermatophyta</taxon>
        <taxon>Magnoliopsida</taxon>
        <taxon>eudicotyledons</taxon>
        <taxon>Gunneridae</taxon>
        <taxon>Pentapetalae</taxon>
        <taxon>rosids</taxon>
        <taxon>malvids</taxon>
        <taxon>Brassicales</taxon>
        <taxon>Brassicaceae</taxon>
        <taxon>Brassiceae</taxon>
        <taxon>Brassica</taxon>
    </lineage>
</organism>
<gene>
    <name evidence="2" type="ORF">DARMORV10_C06P10860.1</name>
</gene>
<feature type="compositionally biased region" description="Polar residues" evidence="1">
    <location>
        <begin position="28"/>
        <end position="37"/>
    </location>
</feature>
<dbReference type="Proteomes" id="UP001295469">
    <property type="component" value="Chromosome C06"/>
</dbReference>
<accession>A0A816Q4U1</accession>
<dbReference type="EMBL" id="HG994370">
    <property type="protein sequence ID" value="CAF2056249.1"/>
    <property type="molecule type" value="Genomic_DNA"/>
</dbReference>
<feature type="compositionally biased region" description="Polar residues" evidence="1">
    <location>
        <begin position="1"/>
        <end position="19"/>
    </location>
</feature>
<sequence length="97" mass="10391">METKDSSIIGQKGGTNLTGSALLGHSPGSGQQRSTSPGRALPGLDRTQYRFGVQKRQGSFRMGGGNRTRMVVATTGPSCHLDYLVRTETLHHLVPLI</sequence>
<reference evidence="2" key="1">
    <citation type="submission" date="2021-01" db="EMBL/GenBank/DDBJ databases">
        <authorList>
            <consortium name="Genoscope - CEA"/>
            <person name="William W."/>
        </authorList>
    </citation>
    <scope>NUCLEOTIDE SEQUENCE</scope>
</reference>
<protein>
    <submittedName>
        <fullName evidence="2">(rape) hypothetical protein</fullName>
    </submittedName>
</protein>
<evidence type="ECO:0000313" key="2">
    <source>
        <dbReference type="EMBL" id="CAF2056249.1"/>
    </source>
</evidence>
<feature type="region of interest" description="Disordered" evidence="1">
    <location>
        <begin position="1"/>
        <end position="47"/>
    </location>
</feature>
<proteinExistence type="predicted"/>